<reference evidence="4 7" key="2">
    <citation type="submission" date="2020-01" db="EMBL/GenBank/DDBJ databases">
        <title>Genome sequence of Arachis hypogaea, cultivar Shitouqi.</title>
        <authorList>
            <person name="Zhuang W."/>
            <person name="Chen H."/>
            <person name="Varshney R."/>
            <person name="Wang D."/>
            <person name="Ming R."/>
        </authorList>
    </citation>
    <scope>NUCLEOTIDE SEQUENCE [LARGE SCALE GENOMIC DNA]</scope>
    <source>
        <tissue evidence="4">Young leaf</tissue>
    </source>
</reference>
<dbReference type="EMBL" id="CP031001">
    <property type="protein sequence ID" value="QHN75430.1"/>
    <property type="molecule type" value="Genomic_DNA"/>
</dbReference>
<keyword evidence="3" id="KW-0812">Transmembrane</keyword>
<evidence type="ECO:0000256" key="1">
    <source>
        <dbReference type="SAM" id="Coils"/>
    </source>
</evidence>
<feature type="region of interest" description="Disordered" evidence="2">
    <location>
        <begin position="297"/>
        <end position="317"/>
    </location>
</feature>
<evidence type="ECO:0000256" key="3">
    <source>
        <dbReference type="SAM" id="Phobius"/>
    </source>
</evidence>
<dbReference type="AlphaFoldDB" id="A0A444XBF6"/>
<evidence type="ECO:0000313" key="5">
    <source>
        <dbReference type="EMBL" id="RYQ87026.1"/>
    </source>
</evidence>
<evidence type="ECO:0000313" key="6">
    <source>
        <dbReference type="Proteomes" id="UP000289738"/>
    </source>
</evidence>
<feature type="compositionally biased region" description="Basic and acidic residues" evidence="2">
    <location>
        <begin position="12"/>
        <end position="26"/>
    </location>
</feature>
<dbReference type="STRING" id="3818.A0A444XBF6"/>
<evidence type="ECO:0000313" key="4">
    <source>
        <dbReference type="EMBL" id="QHN75430.1"/>
    </source>
</evidence>
<evidence type="ECO:0000256" key="2">
    <source>
        <dbReference type="SAM" id="MobiDB-lite"/>
    </source>
</evidence>
<feature type="coiled-coil region" evidence="1">
    <location>
        <begin position="480"/>
        <end position="531"/>
    </location>
</feature>
<dbReference type="PANTHER" id="PTHR34562">
    <property type="entry name" value="WPP DOMAIN-INTERACTING PROTEIN 2"/>
    <property type="match status" value="1"/>
</dbReference>
<gene>
    <name evidence="5" type="ORF">Ahy_B09g094514</name>
    <name evidence="4" type="ORF">DS421_19g635270</name>
</gene>
<dbReference type="SMR" id="A0A444XBF6"/>
<protein>
    <submittedName>
        <fullName evidence="4">WPP domain-interacting protein</fullName>
    </submittedName>
</protein>
<feature type="region of interest" description="Disordered" evidence="2">
    <location>
        <begin position="1"/>
        <end position="47"/>
    </location>
</feature>
<dbReference type="OrthoDB" id="680851at2759"/>
<feature type="compositionally biased region" description="Low complexity" evidence="2">
    <location>
        <begin position="219"/>
        <end position="230"/>
    </location>
</feature>
<keyword evidence="6" id="KW-1185">Reference proteome</keyword>
<name>A0A444XBF6_ARAHY</name>
<dbReference type="EMBL" id="SDMP01000019">
    <property type="protein sequence ID" value="RYQ87026.1"/>
    <property type="molecule type" value="Genomic_DNA"/>
</dbReference>
<dbReference type="Proteomes" id="UP000464620">
    <property type="component" value="Chromosome B09"/>
</dbReference>
<dbReference type="PANTHER" id="PTHR34562:SF8">
    <property type="entry name" value="WPP DOMAIN-INTERACTING PROTEIN 1"/>
    <property type="match status" value="1"/>
</dbReference>
<feature type="compositionally biased region" description="Polar residues" evidence="2">
    <location>
        <begin position="308"/>
        <end position="317"/>
    </location>
</feature>
<feature type="transmembrane region" description="Helical" evidence="3">
    <location>
        <begin position="553"/>
        <end position="573"/>
    </location>
</feature>
<keyword evidence="3" id="KW-1133">Transmembrane helix</keyword>
<proteinExistence type="predicted"/>
<feature type="compositionally biased region" description="Polar residues" evidence="2">
    <location>
        <begin position="231"/>
        <end position="243"/>
    </location>
</feature>
<evidence type="ECO:0000313" key="7">
    <source>
        <dbReference type="Proteomes" id="UP000464620"/>
    </source>
</evidence>
<sequence length="581" mass="63136">MDLGSESVEENEVTHDGIENGTKDEGSSGFGDGNSDANTEKADQPGTVVQVACEEAVSPKVTPTKGFGLRKWRRIKRNVVKDPNVSVDSSKVLKRGLSGGNNLIEMRDVKEKSDGSPNMFENPGLSDVYSIPGSSPDSRYAVGSGFAVGTDSENSEDRSSKSSTAASEPKLKYEKSRSKNVNSKNLANLTQRVQQGNARVESNKKPGGGGKVKMEKENSVSSVESDSRSSNFKQSYFTVTSNGYGEHSGRPTGQDDGNTSEGVHANEHFSGGVQSRCGNKNMGEDEDLLQENIATNSSWDATEEKSVNNHSSTSEDPLIGSISSLQAIQEALEEEVLKLKEMEIEVVSPDDDSTKCSSASAGTTLLDAGLHKPYLSGQSDAAEAKQTATSSLELEVLSLTQNVNILESKLEGLQGMLALKDSRIAELENALNSARSPKEESSSTIGISEEKRREEECELEGLFLQKIEAEVEYLAITKVMQNLKSKADCQRTLLEEQEKLSENQAQVLNEVVEAENRASVLKKKAEELEKGDSLVVEESFVLQKRVCKVTFCLFVQFMLLVLFFWVFVSQLSFSSEVIVPT</sequence>
<organism evidence="5 6">
    <name type="scientific">Arachis hypogaea</name>
    <name type="common">Peanut</name>
    <dbReference type="NCBI Taxonomy" id="3818"/>
    <lineage>
        <taxon>Eukaryota</taxon>
        <taxon>Viridiplantae</taxon>
        <taxon>Streptophyta</taxon>
        <taxon>Embryophyta</taxon>
        <taxon>Tracheophyta</taxon>
        <taxon>Spermatophyta</taxon>
        <taxon>Magnoliopsida</taxon>
        <taxon>eudicotyledons</taxon>
        <taxon>Gunneridae</taxon>
        <taxon>Pentapetalae</taxon>
        <taxon>rosids</taxon>
        <taxon>fabids</taxon>
        <taxon>Fabales</taxon>
        <taxon>Fabaceae</taxon>
        <taxon>Papilionoideae</taxon>
        <taxon>50 kb inversion clade</taxon>
        <taxon>dalbergioids sensu lato</taxon>
        <taxon>Dalbergieae</taxon>
        <taxon>Pterocarpus clade</taxon>
        <taxon>Arachis</taxon>
    </lineage>
</organism>
<dbReference type="EMBL" id="CP031001">
    <property type="protein sequence ID" value="QHN75431.1"/>
    <property type="molecule type" value="Genomic_DNA"/>
</dbReference>
<reference evidence="5 6" key="1">
    <citation type="submission" date="2019-01" db="EMBL/GenBank/DDBJ databases">
        <title>Sequencing of cultivated peanut Arachis hypogaea provides insights into genome evolution and oil improvement.</title>
        <authorList>
            <person name="Chen X."/>
        </authorList>
    </citation>
    <scope>NUCLEOTIDE SEQUENCE [LARGE SCALE GENOMIC DNA]</scope>
    <source>
        <strain evidence="6">cv. Fuhuasheng</strain>
        <strain evidence="5">GDAAS-fuhuasheng2018</strain>
        <tissue evidence="5">Leaves</tissue>
    </source>
</reference>
<dbReference type="InterPro" id="IPR044696">
    <property type="entry name" value="WIP1/2/3"/>
</dbReference>
<feature type="region of interest" description="Disordered" evidence="2">
    <location>
        <begin position="431"/>
        <end position="450"/>
    </location>
</feature>
<dbReference type="Proteomes" id="UP000289738">
    <property type="component" value="Chromosome B09"/>
</dbReference>
<feature type="compositionally biased region" description="Polar residues" evidence="2">
    <location>
        <begin position="179"/>
        <end position="197"/>
    </location>
</feature>
<feature type="region of interest" description="Disordered" evidence="2">
    <location>
        <begin position="106"/>
        <end position="283"/>
    </location>
</feature>
<dbReference type="Gramene" id="arahy.Tifrunner.gnm2.ann2.Ah19g004200.1">
    <property type="protein sequence ID" value="arahy.Tifrunner.gnm2.ann2.Ah19g004200.1-CDS"/>
    <property type="gene ID" value="arahy.Tifrunner.gnm2.ann2.Ah19g004200"/>
</dbReference>
<keyword evidence="1" id="KW-0175">Coiled coil</keyword>
<accession>A0A444XBF6</accession>
<keyword evidence="3" id="KW-0472">Membrane</keyword>